<feature type="transmembrane region" description="Helical" evidence="2">
    <location>
        <begin position="101"/>
        <end position="120"/>
    </location>
</feature>
<evidence type="ECO:0000313" key="4">
    <source>
        <dbReference type="EMBL" id="MBB4893299.1"/>
    </source>
</evidence>
<organism evidence="4 5">
    <name type="scientific">Streptomyces olivoverticillatus</name>
    <dbReference type="NCBI Taxonomy" id="66427"/>
    <lineage>
        <taxon>Bacteria</taxon>
        <taxon>Bacillati</taxon>
        <taxon>Actinomycetota</taxon>
        <taxon>Actinomycetes</taxon>
        <taxon>Kitasatosporales</taxon>
        <taxon>Streptomycetaceae</taxon>
        <taxon>Streptomyces</taxon>
    </lineage>
</organism>
<sequence length="176" mass="18691">MSAVLRPLVSATGLLLVYYLLPLDKGFTGATALGLALGLTGVLLLFMRQSRSIAESSRPRLRAVEMLATVMPLFLLLFAATYYLVERKEPGNFNVHLNRTAALYFTLTVFTTVGFGDIVALSDTARILTMVQMAADLLVLGVAAKVVVGKVQAGLRRRDPGSGPPAHGGARDDGGS</sequence>
<feature type="domain" description="Potassium channel" evidence="3">
    <location>
        <begin position="72"/>
        <end position="149"/>
    </location>
</feature>
<feature type="transmembrane region" description="Helical" evidence="2">
    <location>
        <begin position="66"/>
        <end position="85"/>
    </location>
</feature>
<keyword evidence="2" id="KW-0472">Membrane</keyword>
<dbReference type="Proteomes" id="UP000556084">
    <property type="component" value="Unassembled WGS sequence"/>
</dbReference>
<dbReference type="InterPro" id="IPR013099">
    <property type="entry name" value="K_chnl_dom"/>
</dbReference>
<evidence type="ECO:0000259" key="3">
    <source>
        <dbReference type="Pfam" id="PF07885"/>
    </source>
</evidence>
<dbReference type="Pfam" id="PF07885">
    <property type="entry name" value="Ion_trans_2"/>
    <property type="match status" value="1"/>
</dbReference>
<keyword evidence="2" id="KW-1133">Transmembrane helix</keyword>
<feature type="region of interest" description="Disordered" evidence="1">
    <location>
        <begin position="156"/>
        <end position="176"/>
    </location>
</feature>
<evidence type="ECO:0000256" key="1">
    <source>
        <dbReference type="SAM" id="MobiDB-lite"/>
    </source>
</evidence>
<proteinExistence type="predicted"/>
<dbReference type="AlphaFoldDB" id="A0A7W7PKJ8"/>
<reference evidence="4 5" key="1">
    <citation type="submission" date="2020-08" db="EMBL/GenBank/DDBJ databases">
        <title>Genomic Encyclopedia of Type Strains, Phase III (KMG-III): the genomes of soil and plant-associated and newly described type strains.</title>
        <authorList>
            <person name="Whitman W."/>
        </authorList>
    </citation>
    <scope>NUCLEOTIDE SEQUENCE [LARGE SCALE GENOMIC DNA]</scope>
    <source>
        <strain evidence="4 5">CECT 3266</strain>
    </source>
</reference>
<accession>A0A7W7PKJ8</accession>
<evidence type="ECO:0000313" key="5">
    <source>
        <dbReference type="Proteomes" id="UP000556084"/>
    </source>
</evidence>
<name>A0A7W7PKJ8_9ACTN</name>
<dbReference type="EMBL" id="JACHJH010000003">
    <property type="protein sequence ID" value="MBB4893299.1"/>
    <property type="molecule type" value="Genomic_DNA"/>
</dbReference>
<gene>
    <name evidence="4" type="ORF">FHS39_002330</name>
</gene>
<keyword evidence="2" id="KW-0812">Transmembrane</keyword>
<dbReference type="RefSeq" id="WP_184349178.1">
    <property type="nucleotide sequence ID" value="NZ_JACHJH010000003.1"/>
</dbReference>
<protein>
    <submittedName>
        <fullName evidence="4">Small-conductance mechanosensitive channel</fullName>
    </submittedName>
</protein>
<dbReference type="Gene3D" id="1.10.287.70">
    <property type="match status" value="1"/>
</dbReference>
<evidence type="ECO:0000256" key="2">
    <source>
        <dbReference type="SAM" id="Phobius"/>
    </source>
</evidence>
<feature type="transmembrane region" description="Helical" evidence="2">
    <location>
        <begin position="27"/>
        <end position="46"/>
    </location>
</feature>
<dbReference type="SUPFAM" id="SSF81324">
    <property type="entry name" value="Voltage-gated potassium channels"/>
    <property type="match status" value="1"/>
</dbReference>
<comment type="caution">
    <text evidence="4">The sequence shown here is derived from an EMBL/GenBank/DDBJ whole genome shotgun (WGS) entry which is preliminary data.</text>
</comment>
<keyword evidence="5" id="KW-1185">Reference proteome</keyword>